<accession>A0AAN7ULY8</accession>
<proteinExistence type="predicted"/>
<sequence length="405" mass="44992">MSRVGAENRMLTMYMQLDSKAFQMLSKTYNLSLSVTSSIFIHSSLASNITQDKLLLLIQSKQLWLLPRGLCRLDVSLRLSEYEICSQEHDAFVDLIVDTVCQSPVWSQLGLKAEILDVQYRGEEGNSPNLYFGIEQPDMSSALLSPPHVHTAHLSGLECILQFAYSNQTERSPGSVLSPDCATSSDGSITNYQPDSLELWEHSSDLVEAAFCIILGTRKIFQGLSIREPKKSPSLLDLAPGICNSRYRKSIVSHSKHFPTIANIFASSLHGQSPELRRKGAELLGDDSAEVNSDPSQHSVTQLESSVHRMLWDSLQNDVKPTIGTKKTKGKKATLPAAESNHQDEDINRIYSHHFESDLSTIQDQLMLDYMYEGSNIVYSYEYGYAVPTGQGFTDSESAGMPLPC</sequence>
<name>A0AAN7ULY8_9PEZI</name>
<protein>
    <submittedName>
        <fullName evidence="1">Uncharacterized protein</fullName>
    </submittedName>
</protein>
<dbReference type="Proteomes" id="UP001305414">
    <property type="component" value="Unassembled WGS sequence"/>
</dbReference>
<comment type="caution">
    <text evidence="1">The sequence shown here is derived from an EMBL/GenBank/DDBJ whole genome shotgun (WGS) entry which is preliminary data.</text>
</comment>
<gene>
    <name evidence="1" type="ORF">RRF57_010917</name>
</gene>
<dbReference type="EMBL" id="JAWHQM010000050">
    <property type="protein sequence ID" value="KAK5635205.1"/>
    <property type="molecule type" value="Genomic_DNA"/>
</dbReference>
<reference evidence="1 2" key="1">
    <citation type="submission" date="2023-10" db="EMBL/GenBank/DDBJ databases">
        <title>Draft genome sequence of Xylaria bambusicola isolate GMP-LS, the root and basal stem rot pathogen of sugarcane in Indonesia.</title>
        <authorList>
            <person name="Selvaraj P."/>
            <person name="Muralishankar V."/>
            <person name="Muruganantham S."/>
            <person name="Sp S."/>
            <person name="Haryani S."/>
            <person name="Lau K.J.X."/>
            <person name="Naqvi N.I."/>
        </authorList>
    </citation>
    <scope>NUCLEOTIDE SEQUENCE [LARGE SCALE GENOMIC DNA]</scope>
    <source>
        <strain evidence="1">GMP-LS</strain>
    </source>
</reference>
<keyword evidence="2" id="KW-1185">Reference proteome</keyword>
<evidence type="ECO:0000313" key="1">
    <source>
        <dbReference type="EMBL" id="KAK5635205.1"/>
    </source>
</evidence>
<organism evidence="1 2">
    <name type="scientific">Xylaria bambusicola</name>
    <dbReference type="NCBI Taxonomy" id="326684"/>
    <lineage>
        <taxon>Eukaryota</taxon>
        <taxon>Fungi</taxon>
        <taxon>Dikarya</taxon>
        <taxon>Ascomycota</taxon>
        <taxon>Pezizomycotina</taxon>
        <taxon>Sordariomycetes</taxon>
        <taxon>Xylariomycetidae</taxon>
        <taxon>Xylariales</taxon>
        <taxon>Xylariaceae</taxon>
        <taxon>Xylaria</taxon>
    </lineage>
</organism>
<dbReference type="AlphaFoldDB" id="A0AAN7ULY8"/>
<evidence type="ECO:0000313" key="2">
    <source>
        <dbReference type="Proteomes" id="UP001305414"/>
    </source>
</evidence>